<dbReference type="KEGG" id="kmn:HW532_20940"/>
<reference evidence="1 2" key="1">
    <citation type="submission" date="2020-06" db="EMBL/GenBank/DDBJ databases">
        <title>Genome sequence of 2 isolates from Red Sea Mangroves.</title>
        <authorList>
            <person name="Sefrji F."/>
            <person name="Michoud G."/>
            <person name="Merlino G."/>
            <person name="Daffonchio D."/>
        </authorList>
    </citation>
    <scope>NUCLEOTIDE SEQUENCE [LARGE SCALE GENOMIC DNA]</scope>
    <source>
        <strain evidence="1 2">R1DC25</strain>
    </source>
</reference>
<accession>A0A7S8C7T4</accession>
<organism evidence="1 2">
    <name type="scientific">Kaustia mangrovi</name>
    <dbReference type="NCBI Taxonomy" id="2593653"/>
    <lineage>
        <taxon>Bacteria</taxon>
        <taxon>Pseudomonadati</taxon>
        <taxon>Pseudomonadota</taxon>
        <taxon>Alphaproteobacteria</taxon>
        <taxon>Hyphomicrobiales</taxon>
        <taxon>Parvibaculaceae</taxon>
        <taxon>Kaustia</taxon>
    </lineage>
</organism>
<evidence type="ECO:0000313" key="2">
    <source>
        <dbReference type="Proteomes" id="UP000593594"/>
    </source>
</evidence>
<evidence type="ECO:0008006" key="3">
    <source>
        <dbReference type="Google" id="ProtNLM"/>
    </source>
</evidence>
<dbReference type="RefSeq" id="WP_213162320.1">
    <property type="nucleotide sequence ID" value="NZ_CP058214.1"/>
</dbReference>
<dbReference type="AlphaFoldDB" id="A0A7S8C7T4"/>
<sequence>MAAIRTKGGRLVDPWRLTRDDIRSVDFCHALSCINRYTGWAKYPYSVGQHSHALSMNVPNRLMKAALIHDFAEAFFNDLASPIKYEFPDYQAAEEDVLIQIARTFGVPLSDLDDVHPYDKAIYIDERNALFDEIGDEGMGDDRVGLGIDPWWLRERNWRDVYRDMTGLFRNVFYGG</sequence>
<keyword evidence="2" id="KW-1185">Reference proteome</keyword>
<evidence type="ECO:0000313" key="1">
    <source>
        <dbReference type="EMBL" id="QPC44947.1"/>
    </source>
</evidence>
<dbReference type="SUPFAM" id="SSF109604">
    <property type="entry name" value="HD-domain/PDEase-like"/>
    <property type="match status" value="1"/>
</dbReference>
<gene>
    <name evidence="1" type="ORF">HW532_20940</name>
</gene>
<proteinExistence type="predicted"/>
<name>A0A7S8C7T4_9HYPH</name>
<dbReference type="Proteomes" id="UP000593594">
    <property type="component" value="Chromosome"/>
</dbReference>
<protein>
    <recommendedName>
        <fullName evidence="3">HD domain-containing protein</fullName>
    </recommendedName>
</protein>
<dbReference type="EMBL" id="CP058214">
    <property type="protein sequence ID" value="QPC44947.1"/>
    <property type="molecule type" value="Genomic_DNA"/>
</dbReference>
<dbReference type="Gene3D" id="1.10.3210.10">
    <property type="entry name" value="Hypothetical protein af1432"/>
    <property type="match status" value="1"/>
</dbReference>